<accession>A0AB34J4H3</accession>
<keyword evidence="3" id="KW-1185">Reference proteome</keyword>
<evidence type="ECO:0000313" key="3">
    <source>
        <dbReference type="Proteomes" id="UP001515480"/>
    </source>
</evidence>
<evidence type="ECO:0000313" key="2">
    <source>
        <dbReference type="EMBL" id="KAL1511630.1"/>
    </source>
</evidence>
<reference evidence="2 3" key="1">
    <citation type="journal article" date="2024" name="Science">
        <title>Giant polyketide synthase enzymes in the biosynthesis of giant marine polyether toxins.</title>
        <authorList>
            <person name="Fallon T.R."/>
            <person name="Shende V.V."/>
            <person name="Wierzbicki I.H."/>
            <person name="Pendleton A.L."/>
            <person name="Watervoot N.F."/>
            <person name="Auber R.P."/>
            <person name="Gonzalez D.J."/>
            <person name="Wisecaver J.H."/>
            <person name="Moore B.S."/>
        </authorList>
    </citation>
    <scope>NUCLEOTIDE SEQUENCE [LARGE SCALE GENOMIC DNA]</scope>
    <source>
        <strain evidence="2 3">12B1</strain>
    </source>
</reference>
<feature type="region of interest" description="Disordered" evidence="1">
    <location>
        <begin position="1"/>
        <end position="20"/>
    </location>
</feature>
<evidence type="ECO:0000256" key="1">
    <source>
        <dbReference type="SAM" id="MobiDB-lite"/>
    </source>
</evidence>
<name>A0AB34J4H3_PRYPA</name>
<feature type="compositionally biased region" description="Basic and acidic residues" evidence="1">
    <location>
        <begin position="88"/>
        <end position="97"/>
    </location>
</feature>
<feature type="region of interest" description="Disordered" evidence="1">
    <location>
        <begin position="88"/>
        <end position="108"/>
    </location>
</feature>
<protein>
    <submittedName>
        <fullName evidence="2">Uncharacterized protein</fullName>
    </submittedName>
</protein>
<dbReference type="EMBL" id="JBGBPQ010000014">
    <property type="protein sequence ID" value="KAL1511630.1"/>
    <property type="molecule type" value="Genomic_DNA"/>
</dbReference>
<comment type="caution">
    <text evidence="2">The sequence shown here is derived from an EMBL/GenBank/DDBJ whole genome shotgun (WGS) entry which is preliminary data.</text>
</comment>
<gene>
    <name evidence="2" type="ORF">AB1Y20_006422</name>
</gene>
<dbReference type="AlphaFoldDB" id="A0AB34J4H3"/>
<sequence length="144" mass="14973">MASRAPAAAAAAPAPAVAPSSSIEDVIAEARRCTGKPSSDKDAELLSYLKSQEVASASDFFNLSAKSFEVVAQHPAVTLVMADALRRLREKPDKPEGTADLPSKRAKLSPPAAAAASLEPLCSVCIHEFVGLTHGSEGDQEQCD</sequence>
<organism evidence="2 3">
    <name type="scientific">Prymnesium parvum</name>
    <name type="common">Toxic golden alga</name>
    <dbReference type="NCBI Taxonomy" id="97485"/>
    <lineage>
        <taxon>Eukaryota</taxon>
        <taxon>Haptista</taxon>
        <taxon>Haptophyta</taxon>
        <taxon>Prymnesiophyceae</taxon>
        <taxon>Prymnesiales</taxon>
        <taxon>Prymnesiaceae</taxon>
        <taxon>Prymnesium</taxon>
    </lineage>
</organism>
<proteinExistence type="predicted"/>
<dbReference type="Proteomes" id="UP001515480">
    <property type="component" value="Unassembled WGS sequence"/>
</dbReference>